<keyword evidence="1" id="KW-0805">Transcription regulation</keyword>
<dbReference type="InterPro" id="IPR003313">
    <property type="entry name" value="AraC-bd"/>
</dbReference>
<organism evidence="7 8">
    <name type="scientific">Pseudomonas monteilii</name>
    <dbReference type="NCBI Taxonomy" id="76759"/>
    <lineage>
        <taxon>Bacteria</taxon>
        <taxon>Pseudomonadati</taxon>
        <taxon>Pseudomonadota</taxon>
        <taxon>Gammaproteobacteria</taxon>
        <taxon>Pseudomonadales</taxon>
        <taxon>Pseudomonadaceae</taxon>
        <taxon>Pseudomonas</taxon>
    </lineage>
</organism>
<dbReference type="InterPro" id="IPR037923">
    <property type="entry name" value="HTH-like"/>
</dbReference>
<dbReference type="PANTHER" id="PTHR46796:SF2">
    <property type="entry name" value="TRANSCRIPTIONAL REGULATORY PROTEIN"/>
    <property type="match status" value="1"/>
</dbReference>
<dbReference type="Proteomes" id="UP000265875">
    <property type="component" value="Unassembled WGS sequence"/>
</dbReference>
<comment type="caution">
    <text evidence="7">The sequence shown here is derived from an EMBL/GenBank/DDBJ whole genome shotgun (WGS) entry which is preliminary data.</text>
</comment>
<reference evidence="7 8" key="1">
    <citation type="submission" date="2018-08" db="EMBL/GenBank/DDBJ databases">
        <title>Draft genome sequence of the cyanotroph, Pseudomonas monteilii BCN3.</title>
        <authorList>
            <person name="Jones L.B."/>
            <person name="Kunz D.A."/>
        </authorList>
    </citation>
    <scope>NUCLEOTIDE SEQUENCE [LARGE SCALE GENOMIC DNA]</scope>
    <source>
        <strain evidence="7 8">BCN3</strain>
    </source>
</reference>
<evidence type="ECO:0000259" key="6">
    <source>
        <dbReference type="PROSITE" id="PS01124"/>
    </source>
</evidence>
<feature type="compositionally biased region" description="Polar residues" evidence="5">
    <location>
        <begin position="302"/>
        <end position="312"/>
    </location>
</feature>
<proteinExistence type="predicted"/>
<dbReference type="InterPro" id="IPR009057">
    <property type="entry name" value="Homeodomain-like_sf"/>
</dbReference>
<name>A0A399M4U6_9PSED</name>
<dbReference type="PANTHER" id="PTHR46796">
    <property type="entry name" value="HTH-TYPE TRANSCRIPTIONAL ACTIVATOR RHAS-RELATED"/>
    <property type="match status" value="1"/>
</dbReference>
<keyword evidence="3" id="KW-0804">Transcription</keyword>
<dbReference type="GO" id="GO:0003700">
    <property type="term" value="F:DNA-binding transcription factor activity"/>
    <property type="evidence" value="ECO:0007669"/>
    <property type="project" value="InterPro"/>
</dbReference>
<keyword evidence="2" id="KW-0238">DNA-binding</keyword>
<dbReference type="Pfam" id="PF12833">
    <property type="entry name" value="HTH_18"/>
    <property type="match status" value="1"/>
</dbReference>
<dbReference type="EMBL" id="QWLL01000033">
    <property type="protein sequence ID" value="RII76802.1"/>
    <property type="molecule type" value="Genomic_DNA"/>
</dbReference>
<evidence type="ECO:0000256" key="4">
    <source>
        <dbReference type="ARBA" id="ARBA00037345"/>
    </source>
</evidence>
<dbReference type="PROSITE" id="PS01124">
    <property type="entry name" value="HTH_ARAC_FAMILY_2"/>
    <property type="match status" value="1"/>
</dbReference>
<evidence type="ECO:0000256" key="5">
    <source>
        <dbReference type="SAM" id="MobiDB-lite"/>
    </source>
</evidence>
<evidence type="ECO:0000313" key="7">
    <source>
        <dbReference type="EMBL" id="RII76802.1"/>
    </source>
</evidence>
<dbReference type="GO" id="GO:0043565">
    <property type="term" value="F:sequence-specific DNA binding"/>
    <property type="evidence" value="ECO:0007669"/>
    <property type="project" value="InterPro"/>
</dbReference>
<accession>A0A399M4U6</accession>
<dbReference type="SUPFAM" id="SSF46689">
    <property type="entry name" value="Homeodomain-like"/>
    <property type="match status" value="2"/>
</dbReference>
<dbReference type="AlphaFoldDB" id="A0A399M4U6"/>
<dbReference type="Pfam" id="PF02311">
    <property type="entry name" value="AraC_binding"/>
    <property type="match status" value="1"/>
</dbReference>
<sequence>MTLTSDSKIGSDWIDIRRDQETGIESVNAHFQGHAYDPHDHDEMLVGVTHQGVQRFSCNRSTHTSTPGRSMLIEPGALHDGFAPEPEGFTYGMLYLPQRWVSGMTDRLGVGDASSLGAAFRSTLTDDAQLRDAIQRAFMAIHQNEGRLARDESLDTLMEQLSKHLRPVQSDKAESAPVMERARDFLHVLMATDVSLDELANYTGIDRFRLTRQFKRTFGQTPHAYLIRLRLRTARALLAAGKPAAEVAAEVGFADQSHMGVWFRRAYRLTPAAYQRLCTNLTDSSPPSTPSSLSSFEGAQNVRHQSSNHRPQ</sequence>
<gene>
    <name evidence="7" type="ORF">D0894_15310</name>
</gene>
<dbReference type="InterPro" id="IPR050204">
    <property type="entry name" value="AraC_XylS_family_regulators"/>
</dbReference>
<feature type="region of interest" description="Disordered" evidence="5">
    <location>
        <begin position="281"/>
        <end position="312"/>
    </location>
</feature>
<evidence type="ECO:0000256" key="3">
    <source>
        <dbReference type="ARBA" id="ARBA00023163"/>
    </source>
</evidence>
<evidence type="ECO:0000313" key="8">
    <source>
        <dbReference type="Proteomes" id="UP000265875"/>
    </source>
</evidence>
<dbReference type="SUPFAM" id="SSF51215">
    <property type="entry name" value="Regulatory protein AraC"/>
    <property type="match status" value="1"/>
</dbReference>
<evidence type="ECO:0000256" key="2">
    <source>
        <dbReference type="ARBA" id="ARBA00023125"/>
    </source>
</evidence>
<feature type="compositionally biased region" description="Low complexity" evidence="5">
    <location>
        <begin position="284"/>
        <end position="295"/>
    </location>
</feature>
<protein>
    <submittedName>
        <fullName evidence="7">AraC family transcriptional regulator</fullName>
    </submittedName>
</protein>
<comment type="function">
    <text evidence="4">Regulatory protein of the TOL plasmid xyl operons. XylS activates the xylXYZLTEGFJQKIH operon required for the degradation of toluene, m-xylene and p-xylene.</text>
</comment>
<dbReference type="InterPro" id="IPR018060">
    <property type="entry name" value="HTH_AraC"/>
</dbReference>
<evidence type="ECO:0000256" key="1">
    <source>
        <dbReference type="ARBA" id="ARBA00023015"/>
    </source>
</evidence>
<dbReference type="SMART" id="SM00342">
    <property type="entry name" value="HTH_ARAC"/>
    <property type="match status" value="1"/>
</dbReference>
<dbReference type="Gene3D" id="1.10.10.60">
    <property type="entry name" value="Homeodomain-like"/>
    <property type="match status" value="2"/>
</dbReference>
<dbReference type="RefSeq" id="WP_119370411.1">
    <property type="nucleotide sequence ID" value="NZ_QWLL01000033.1"/>
</dbReference>
<feature type="domain" description="HTH araC/xylS-type" evidence="6">
    <location>
        <begin position="180"/>
        <end position="277"/>
    </location>
</feature>